<evidence type="ECO:0000313" key="1">
    <source>
        <dbReference type="EMBL" id="UJO16797.1"/>
    </source>
</evidence>
<proteinExistence type="predicted"/>
<accession>A0A9Q8LG68</accession>
<dbReference type="GeneID" id="71985051"/>
<gene>
    <name evidence="1" type="ORF">CLAFUR5_05173</name>
</gene>
<dbReference type="EMBL" id="CP090166">
    <property type="protein sequence ID" value="UJO16797.1"/>
    <property type="molecule type" value="Genomic_DNA"/>
</dbReference>
<evidence type="ECO:0000313" key="2">
    <source>
        <dbReference type="Proteomes" id="UP000756132"/>
    </source>
</evidence>
<dbReference type="AlphaFoldDB" id="A0A9Q8LG68"/>
<name>A0A9Q8LG68_PASFU</name>
<dbReference type="RefSeq" id="XP_047761163.1">
    <property type="nucleotide sequence ID" value="XM_047904321.1"/>
</dbReference>
<protein>
    <submittedName>
        <fullName evidence="1">Uncharacterized protein</fullName>
    </submittedName>
</protein>
<keyword evidence="2" id="KW-1185">Reference proteome</keyword>
<sequence length="124" mass="13613">MCHALDTMVSQKAKDPRKCQPLATVTTREDTYADEWNDAPSPNQEAEKMVRSNLLLRLLETGNSCRKTTSREAELSAQDGQAGQASDAVELALGVQLPPGVSLYRKTMPIRNSVSQEIDSKGHK</sequence>
<reference evidence="1" key="1">
    <citation type="submission" date="2021-12" db="EMBL/GenBank/DDBJ databases">
        <authorList>
            <person name="Zaccaron A."/>
            <person name="Stergiopoulos I."/>
        </authorList>
    </citation>
    <scope>NUCLEOTIDE SEQUENCE</scope>
    <source>
        <strain evidence="1">Race5_Kim</strain>
    </source>
</reference>
<dbReference type="KEGG" id="ffu:CLAFUR5_05173"/>
<organism evidence="1 2">
    <name type="scientific">Passalora fulva</name>
    <name type="common">Tomato leaf mold</name>
    <name type="synonym">Cladosporium fulvum</name>
    <dbReference type="NCBI Taxonomy" id="5499"/>
    <lineage>
        <taxon>Eukaryota</taxon>
        <taxon>Fungi</taxon>
        <taxon>Dikarya</taxon>
        <taxon>Ascomycota</taxon>
        <taxon>Pezizomycotina</taxon>
        <taxon>Dothideomycetes</taxon>
        <taxon>Dothideomycetidae</taxon>
        <taxon>Mycosphaerellales</taxon>
        <taxon>Mycosphaerellaceae</taxon>
        <taxon>Fulvia</taxon>
    </lineage>
</organism>
<reference evidence="1" key="2">
    <citation type="journal article" date="2022" name="Microb. Genom.">
        <title>A chromosome-scale genome assembly of the tomato pathogen Cladosporium fulvum reveals a compartmentalized genome architecture and the presence of a dispensable chromosome.</title>
        <authorList>
            <person name="Zaccaron A.Z."/>
            <person name="Chen L.H."/>
            <person name="Samaras A."/>
            <person name="Stergiopoulos I."/>
        </authorList>
    </citation>
    <scope>NUCLEOTIDE SEQUENCE</scope>
    <source>
        <strain evidence="1">Race5_Kim</strain>
    </source>
</reference>
<dbReference type="Proteomes" id="UP000756132">
    <property type="component" value="Chromosome 4"/>
</dbReference>